<evidence type="ECO:0000256" key="1">
    <source>
        <dbReference type="ARBA" id="ARBA00001974"/>
    </source>
</evidence>
<dbReference type="Pfam" id="PF01593">
    <property type="entry name" value="Amino_oxidase"/>
    <property type="match status" value="1"/>
</dbReference>
<accession>A0A4S4FUY8</accession>
<dbReference type="InterPro" id="IPR001613">
    <property type="entry name" value="Flavin_amine_oxidase"/>
</dbReference>
<dbReference type="RefSeq" id="WP_136424092.1">
    <property type="nucleotide sequence ID" value="NZ_OZ241748.1"/>
</dbReference>
<proteinExistence type="inferred from homology"/>
<feature type="binding site" evidence="4">
    <location>
        <position position="236"/>
    </location>
    <ligand>
        <name>FAD</name>
        <dbReference type="ChEBI" id="CHEBI:57692"/>
    </ligand>
</feature>
<comment type="cofactor">
    <cofactor evidence="1">
        <name>FAD</name>
        <dbReference type="ChEBI" id="CHEBI:57692"/>
    </cofactor>
</comment>
<feature type="binding site" evidence="4">
    <location>
        <begin position="33"/>
        <end position="34"/>
    </location>
    <ligand>
        <name>FAD</name>
        <dbReference type="ChEBI" id="CHEBI:57692"/>
    </ligand>
</feature>
<dbReference type="Gene3D" id="3.50.50.60">
    <property type="entry name" value="FAD/NAD(P)-binding domain"/>
    <property type="match status" value="1"/>
</dbReference>
<evidence type="ECO:0000313" key="6">
    <source>
        <dbReference type="EMBL" id="THG34294.1"/>
    </source>
</evidence>
<dbReference type="OrthoDB" id="337830at2"/>
<name>A0A4S4FUY8_9MICO</name>
<evidence type="ECO:0000313" key="7">
    <source>
        <dbReference type="Proteomes" id="UP000307380"/>
    </source>
</evidence>
<gene>
    <name evidence="6" type="ORF">E6C70_08365</name>
</gene>
<evidence type="ECO:0000256" key="3">
    <source>
        <dbReference type="ARBA" id="ARBA00023002"/>
    </source>
</evidence>
<dbReference type="Gene3D" id="1.10.405.10">
    <property type="entry name" value="Guanine Nucleotide Dissociation Inhibitor, domain 1"/>
    <property type="match status" value="1"/>
</dbReference>
<dbReference type="PANTHER" id="PTHR43563">
    <property type="entry name" value="AMINE OXIDASE"/>
    <property type="match status" value="1"/>
</dbReference>
<feature type="binding site" evidence="4">
    <location>
        <position position="342"/>
    </location>
    <ligand>
        <name>substrate</name>
    </ligand>
</feature>
<dbReference type="Gene3D" id="3.90.660.10">
    <property type="match status" value="1"/>
</dbReference>
<evidence type="ECO:0000256" key="4">
    <source>
        <dbReference type="PIRSR" id="PIRSR601613-1"/>
    </source>
</evidence>
<dbReference type="PANTHER" id="PTHR43563:SF1">
    <property type="entry name" value="AMINE OXIDASE [FLAVIN-CONTAINING] B"/>
    <property type="match status" value="1"/>
</dbReference>
<sequence>MNRTDVLVIGAGLAGLAAARALAAAGRSVRVLEARDRVGGRTKGGSTADGQWVELGGQWIGPTQDRMYELVSELGLQTVPTYNTGKTLVKLGGKKSLMGEKKGAIPRLSPIALADLGQGLARFTALSKKVDLDRPWLTPNAPMLDGQTYRSWIRRNLRTAAGRAYFQISCEALFSADPSDISLLHAAFYMKSGVDLETLMAVDRGAQQDRVDGGSVLVSERMAQPLGDAVVLGAAVRRIEHDDAGVRVFTRSGELFEADCVIVTLPPTLAGRLEYSPPLPGWRDQLTQRVPSGSVLKLYLVYETPFWRRQGLNGQVGSDTGPVKVTFDNSPPGYEKGIMLGFMEGNDGREWARRTPDERKQAFIDNLAEYFGEEARHPLEYIEQDWMAEEFSRGCYGAHFTPGVWTAYGQALRDPVGRIHWAGTEYSPIWNGYMEGAVRSGEATAAEVLAGG</sequence>
<evidence type="ECO:0000256" key="2">
    <source>
        <dbReference type="ARBA" id="ARBA00005995"/>
    </source>
</evidence>
<organism evidence="6 7">
    <name type="scientific">Orlajensenia flava</name>
    <dbReference type="NCBI Taxonomy" id="2565934"/>
    <lineage>
        <taxon>Bacteria</taxon>
        <taxon>Bacillati</taxon>
        <taxon>Actinomycetota</taxon>
        <taxon>Actinomycetes</taxon>
        <taxon>Micrococcales</taxon>
        <taxon>Microbacteriaceae</taxon>
        <taxon>Orlajensenia</taxon>
    </lineage>
</organism>
<feature type="binding site" evidence="4">
    <location>
        <position position="425"/>
    </location>
    <ligand>
        <name>FAD</name>
        <dbReference type="ChEBI" id="CHEBI:57692"/>
    </ligand>
</feature>
<evidence type="ECO:0000259" key="5">
    <source>
        <dbReference type="Pfam" id="PF01593"/>
    </source>
</evidence>
<dbReference type="Proteomes" id="UP000307380">
    <property type="component" value="Unassembled WGS sequence"/>
</dbReference>
<keyword evidence="7" id="KW-1185">Reference proteome</keyword>
<dbReference type="AlphaFoldDB" id="A0A4S4FUY8"/>
<dbReference type="GO" id="GO:0016491">
    <property type="term" value="F:oxidoreductase activity"/>
    <property type="evidence" value="ECO:0007669"/>
    <property type="project" value="UniProtKB-KW"/>
</dbReference>
<protein>
    <submittedName>
        <fullName evidence="6">Flavin monoamine oxidase family protein</fullName>
    </submittedName>
</protein>
<feature type="domain" description="Amine oxidase" evidence="5">
    <location>
        <begin position="13"/>
        <end position="449"/>
    </location>
</feature>
<dbReference type="EMBL" id="SSSN01000005">
    <property type="protein sequence ID" value="THG34294.1"/>
    <property type="molecule type" value="Genomic_DNA"/>
</dbReference>
<dbReference type="InterPro" id="IPR036188">
    <property type="entry name" value="FAD/NAD-bd_sf"/>
</dbReference>
<dbReference type="InterPro" id="IPR050703">
    <property type="entry name" value="Flavin_MAO"/>
</dbReference>
<dbReference type="PRINTS" id="PR00757">
    <property type="entry name" value="AMINEOXDASEF"/>
</dbReference>
<dbReference type="SUPFAM" id="SSF51905">
    <property type="entry name" value="FAD/NAD(P)-binding domain"/>
    <property type="match status" value="1"/>
</dbReference>
<dbReference type="SUPFAM" id="SSF54373">
    <property type="entry name" value="FAD-linked reductases, C-terminal domain"/>
    <property type="match status" value="1"/>
</dbReference>
<comment type="similarity">
    <text evidence="2">Belongs to the flavin monoamine oxidase family.</text>
</comment>
<comment type="caution">
    <text evidence="6">The sequence shown here is derived from an EMBL/GenBank/DDBJ whole genome shotgun (WGS) entry which is preliminary data.</text>
</comment>
<reference evidence="6 7" key="1">
    <citation type="submission" date="2019-04" db="EMBL/GenBank/DDBJ databases">
        <authorList>
            <person name="Jiang L."/>
        </authorList>
    </citation>
    <scope>NUCLEOTIDE SEQUENCE [LARGE SCALE GENOMIC DNA]</scope>
    <source>
        <strain evidence="6 7">YIM 131861</strain>
    </source>
</reference>
<dbReference type="InterPro" id="IPR002937">
    <property type="entry name" value="Amino_oxidase"/>
</dbReference>
<keyword evidence="3" id="KW-0560">Oxidoreductase</keyword>